<reference evidence="2" key="1">
    <citation type="journal article" date="2022" name="Mol. Ecol. Resour.">
        <title>The genomes of chicory, endive, great burdock and yacon provide insights into Asteraceae palaeo-polyploidization history and plant inulin production.</title>
        <authorList>
            <person name="Fan W."/>
            <person name="Wang S."/>
            <person name="Wang H."/>
            <person name="Wang A."/>
            <person name="Jiang F."/>
            <person name="Liu H."/>
            <person name="Zhao H."/>
            <person name="Xu D."/>
            <person name="Zhang Y."/>
        </authorList>
    </citation>
    <scope>NUCLEOTIDE SEQUENCE [LARGE SCALE GENOMIC DNA]</scope>
    <source>
        <strain evidence="2">cv. Yunnan</strain>
    </source>
</reference>
<protein>
    <submittedName>
        <fullName evidence="1">Uncharacterized protein</fullName>
    </submittedName>
</protein>
<dbReference type="EMBL" id="CM042025">
    <property type="protein sequence ID" value="KAI3807620.1"/>
    <property type="molecule type" value="Genomic_DNA"/>
</dbReference>
<comment type="caution">
    <text evidence="1">The sequence shown here is derived from an EMBL/GenBank/DDBJ whole genome shotgun (WGS) entry which is preliminary data.</text>
</comment>
<accession>A0ACB9IJR2</accession>
<proteinExistence type="predicted"/>
<sequence>MGVAPGYSLSLSISLVSSAISHLFSHFDGDLIIQKSISFPISVLLISHASIHYLCQIFASIASSSSHLRSPIVRVWIGCVILVYAIMSRVTKWKIEKAKVKVVFRLQFHATHIPQHGWEKLFISFIPTETGKATAKTSKANVRGGSCKWADPIYETTRLLLDSKTKQYDDKLYKVVVGMGTSRSSILGEATINLADYADASQPSVIALPLHGSDHGTILHVTVQLLTAKTGFREFEQQRDKGLQSGNNVNKETENNTAKSSSELQIPDDLVNKHLA</sequence>
<gene>
    <name evidence="1" type="ORF">L1987_23551</name>
</gene>
<name>A0ACB9IJR2_9ASTR</name>
<organism evidence="1 2">
    <name type="scientific">Smallanthus sonchifolius</name>
    <dbReference type="NCBI Taxonomy" id="185202"/>
    <lineage>
        <taxon>Eukaryota</taxon>
        <taxon>Viridiplantae</taxon>
        <taxon>Streptophyta</taxon>
        <taxon>Embryophyta</taxon>
        <taxon>Tracheophyta</taxon>
        <taxon>Spermatophyta</taxon>
        <taxon>Magnoliopsida</taxon>
        <taxon>eudicotyledons</taxon>
        <taxon>Gunneridae</taxon>
        <taxon>Pentapetalae</taxon>
        <taxon>asterids</taxon>
        <taxon>campanulids</taxon>
        <taxon>Asterales</taxon>
        <taxon>Asteraceae</taxon>
        <taxon>Asteroideae</taxon>
        <taxon>Heliantheae alliance</taxon>
        <taxon>Millerieae</taxon>
        <taxon>Smallanthus</taxon>
    </lineage>
</organism>
<evidence type="ECO:0000313" key="2">
    <source>
        <dbReference type="Proteomes" id="UP001056120"/>
    </source>
</evidence>
<keyword evidence="2" id="KW-1185">Reference proteome</keyword>
<reference evidence="1 2" key="2">
    <citation type="journal article" date="2022" name="Mol. Ecol. Resour.">
        <title>The genomes of chicory, endive, great burdock and yacon provide insights into Asteraceae paleo-polyploidization history and plant inulin production.</title>
        <authorList>
            <person name="Fan W."/>
            <person name="Wang S."/>
            <person name="Wang H."/>
            <person name="Wang A."/>
            <person name="Jiang F."/>
            <person name="Liu H."/>
            <person name="Zhao H."/>
            <person name="Xu D."/>
            <person name="Zhang Y."/>
        </authorList>
    </citation>
    <scope>NUCLEOTIDE SEQUENCE [LARGE SCALE GENOMIC DNA]</scope>
    <source>
        <strain evidence="2">cv. Yunnan</strain>
        <tissue evidence="1">Leaves</tissue>
    </source>
</reference>
<dbReference type="Proteomes" id="UP001056120">
    <property type="component" value="Linkage Group LG08"/>
</dbReference>
<evidence type="ECO:0000313" key="1">
    <source>
        <dbReference type="EMBL" id="KAI3807620.1"/>
    </source>
</evidence>